<protein>
    <submittedName>
        <fullName evidence="1">SIR2 family protein</fullName>
    </submittedName>
</protein>
<name>A0A9D6Z5W6_9BACT</name>
<dbReference type="EMBL" id="JACRDE010000606">
    <property type="protein sequence ID" value="MBI5252420.1"/>
    <property type="molecule type" value="Genomic_DNA"/>
</dbReference>
<sequence>MAMRSLSPITGIGDASSKLEAFRSKLTAGSFGKLRDQIKALYEKHDPSRFLESRQADQLEKLADAYKEGSLVVVLGAGASKDYGLPAWDDLMLELHARTFDQDDPKKDKIDKPTRELLSALLLFFAPGNPVVFARQIMRRLGGEKHKRSEKIIQLSEILQEILYQKVKQPANSAYKVLARMLKTSPTDKGIHCIITYNYDNMLEREIENAGFYNCQPFWSDRDELDKTKKPVFHVHGYLPHSISLKSQPILAEDLYHEQYGTPYAWNNVVQLNKFSELTCLFIGCSFADPNLRRLMDIPRKLWKPKTTRHFLINKQQDDDEMPFHLGLALQRLAVLQSRRTEGWDRKLALKEAHEVQRQILRIVDAIGAEDLQEFGVETIWIKEYEEIPSILERIGGILGGRI</sequence>
<proteinExistence type="predicted"/>
<dbReference type="SUPFAM" id="SSF52467">
    <property type="entry name" value="DHS-like NAD/FAD-binding domain"/>
    <property type="match status" value="1"/>
</dbReference>
<comment type="caution">
    <text evidence="1">The sequence shown here is derived from an EMBL/GenBank/DDBJ whole genome shotgun (WGS) entry which is preliminary data.</text>
</comment>
<dbReference type="Pfam" id="PF13289">
    <property type="entry name" value="SIR2_2"/>
    <property type="match status" value="1"/>
</dbReference>
<evidence type="ECO:0000313" key="1">
    <source>
        <dbReference type="EMBL" id="MBI5252420.1"/>
    </source>
</evidence>
<evidence type="ECO:0000313" key="2">
    <source>
        <dbReference type="Proteomes" id="UP000807825"/>
    </source>
</evidence>
<organism evidence="1 2">
    <name type="scientific">Desulfomonile tiedjei</name>
    <dbReference type="NCBI Taxonomy" id="2358"/>
    <lineage>
        <taxon>Bacteria</taxon>
        <taxon>Pseudomonadati</taxon>
        <taxon>Thermodesulfobacteriota</taxon>
        <taxon>Desulfomonilia</taxon>
        <taxon>Desulfomonilales</taxon>
        <taxon>Desulfomonilaceae</taxon>
        <taxon>Desulfomonile</taxon>
    </lineage>
</organism>
<dbReference type="Proteomes" id="UP000807825">
    <property type="component" value="Unassembled WGS sequence"/>
</dbReference>
<dbReference type="Gene3D" id="3.40.50.1220">
    <property type="entry name" value="TPP-binding domain"/>
    <property type="match status" value="1"/>
</dbReference>
<dbReference type="AlphaFoldDB" id="A0A9D6Z5W6"/>
<dbReference type="InterPro" id="IPR029035">
    <property type="entry name" value="DHS-like_NAD/FAD-binding_dom"/>
</dbReference>
<accession>A0A9D6Z5W6</accession>
<reference evidence="1" key="1">
    <citation type="submission" date="2020-07" db="EMBL/GenBank/DDBJ databases">
        <title>Huge and variable diversity of episymbiotic CPR bacteria and DPANN archaea in groundwater ecosystems.</title>
        <authorList>
            <person name="He C.Y."/>
            <person name="Keren R."/>
            <person name="Whittaker M."/>
            <person name="Farag I.F."/>
            <person name="Doudna J."/>
            <person name="Cate J.H.D."/>
            <person name="Banfield J.F."/>
        </authorList>
    </citation>
    <scope>NUCLEOTIDE SEQUENCE</scope>
    <source>
        <strain evidence="1">NC_groundwater_1664_Pr3_B-0.1um_52_9</strain>
    </source>
</reference>
<gene>
    <name evidence="1" type="ORF">HY912_23240</name>
</gene>